<dbReference type="KEGG" id="mlac:CP520_03545"/>
<evidence type="ECO:0000313" key="1">
    <source>
        <dbReference type="EMBL" id="ATG97784.1"/>
    </source>
</evidence>
<dbReference type="Proteomes" id="UP000232227">
    <property type="component" value="Chromosome"/>
</dbReference>
<sequence>MWLIMAKPKSKPLSFTTTLRNPQRIAQFLEILKKYEGQILTNELIQEICRDVVKNKIYQPLYIKSIPELNKVLNSEENFTDEQAKEIIKNSPQNHKEAGFTSGWPSRFDTWYKITKEFAFTNYAIGKPIQISPLGDLLIKSDLEQDSILSSAVFTISMMRYKTNNLYRKNANDNHPLILLLNTIVFLRTKLENKFKGLSKKELALFLCWPNDDYEKLGNLIIDCRIKFKNHQTKENYYEICLSLLGTNVKESGKYIKQSKIFDESVDDYIRKMRETGLISLRGNGLYIDENTSNKIIVDYIVKMPLINKDFSTSEEYFEENGKVDKKIISLFLNNVGDSVIENISAKNVFLEDISNRYSYEEISKELNNLIKSKTGTKDELLKNISEPTRLEFLTAALFKKKFPNETIIPNYIADDQGVPYTHAPGGKPDILFKSSDLTFPIEVTLLRSKDDLFSKEIIPIKRHLLDNKEENEMGVVIFVSPRFHEDNYDEMDFLEERFKISYKPIVISELVDKITNLNDYHEVINL</sequence>
<dbReference type="EMBL" id="CP023668">
    <property type="protein sequence ID" value="ATG97784.1"/>
    <property type="molecule type" value="Genomic_DNA"/>
</dbReference>
<keyword evidence="2" id="KW-1185">Reference proteome</keyword>
<protein>
    <submittedName>
        <fullName evidence="1">Restriction endonuclease</fullName>
    </submittedName>
</protein>
<proteinExistence type="predicted"/>
<organism evidence="1 2">
    <name type="scientific">Mesoplasma lactucae ATCC 49193</name>
    <dbReference type="NCBI Taxonomy" id="81460"/>
    <lineage>
        <taxon>Bacteria</taxon>
        <taxon>Bacillati</taxon>
        <taxon>Mycoplasmatota</taxon>
        <taxon>Mollicutes</taxon>
        <taxon>Entomoplasmatales</taxon>
        <taxon>Entomoplasmataceae</taxon>
        <taxon>Mesoplasma</taxon>
    </lineage>
</organism>
<evidence type="ECO:0000313" key="2">
    <source>
        <dbReference type="Proteomes" id="UP000232227"/>
    </source>
</evidence>
<gene>
    <name evidence="1" type="ORF">CP520_03545</name>
</gene>
<dbReference type="OrthoDB" id="5314016at2"/>
<name>A0A291ISR8_9MOLU</name>
<keyword evidence="1" id="KW-0255">Endonuclease</keyword>
<keyword evidence="1" id="KW-0378">Hydrolase</keyword>
<dbReference type="Gene3D" id="3.40.91.50">
    <property type="match status" value="1"/>
</dbReference>
<reference evidence="1 2" key="1">
    <citation type="submission" date="2017-09" db="EMBL/GenBank/DDBJ databases">
        <title>SPAdes assembly of the Mesoplasma lactucae genome.</title>
        <authorList>
            <person name="Knight T.F."/>
            <person name="Rubinstein R."/>
            <person name="Citino T."/>
        </authorList>
    </citation>
    <scope>NUCLEOTIDE SEQUENCE [LARGE SCALE GENOMIC DNA]</scope>
    <source>
        <strain evidence="1 2">831-C4</strain>
    </source>
</reference>
<dbReference type="GO" id="GO:0004519">
    <property type="term" value="F:endonuclease activity"/>
    <property type="evidence" value="ECO:0007669"/>
    <property type="project" value="UniProtKB-KW"/>
</dbReference>
<keyword evidence="1" id="KW-0540">Nuclease</keyword>
<dbReference type="Pfam" id="PF09491">
    <property type="entry name" value="RE_AlwI"/>
    <property type="match status" value="2"/>
</dbReference>
<accession>A0A291ISR8</accession>
<dbReference type="REBASE" id="222336">
    <property type="entry name" value="MlaC4ORF3535P"/>
</dbReference>
<dbReference type="AlphaFoldDB" id="A0A291ISR8"/>
<dbReference type="InterPro" id="IPR018573">
    <property type="entry name" value="Restrct_endonuc_II_AlwI"/>
</dbReference>